<evidence type="ECO:0000313" key="1">
    <source>
        <dbReference type="EMBL" id="EAY04137.1"/>
    </source>
</evidence>
<dbReference type="VEuPathDB" id="TrichDB:TVAG_125770"/>
<dbReference type="RefSeq" id="XP_001316360.1">
    <property type="nucleotide sequence ID" value="XM_001316325.1"/>
</dbReference>
<organism evidence="1 2">
    <name type="scientific">Trichomonas vaginalis (strain ATCC PRA-98 / G3)</name>
    <dbReference type="NCBI Taxonomy" id="412133"/>
    <lineage>
        <taxon>Eukaryota</taxon>
        <taxon>Metamonada</taxon>
        <taxon>Parabasalia</taxon>
        <taxon>Trichomonadida</taxon>
        <taxon>Trichomonadidae</taxon>
        <taxon>Trichomonas</taxon>
    </lineage>
</organism>
<reference evidence="1" key="1">
    <citation type="submission" date="2006-10" db="EMBL/GenBank/DDBJ databases">
        <authorList>
            <person name="Amadeo P."/>
            <person name="Zhao Q."/>
            <person name="Wortman J."/>
            <person name="Fraser-Liggett C."/>
            <person name="Carlton J."/>
        </authorList>
    </citation>
    <scope>NUCLEOTIDE SEQUENCE</scope>
    <source>
        <strain evidence="1">G3</strain>
    </source>
</reference>
<protein>
    <submittedName>
        <fullName evidence="1">Uncharacterized protein</fullName>
    </submittedName>
</protein>
<name>A2ET84_TRIV3</name>
<reference evidence="1" key="2">
    <citation type="journal article" date="2007" name="Science">
        <title>Draft genome sequence of the sexually transmitted pathogen Trichomonas vaginalis.</title>
        <authorList>
            <person name="Carlton J.M."/>
            <person name="Hirt R.P."/>
            <person name="Silva J.C."/>
            <person name="Delcher A.L."/>
            <person name="Schatz M."/>
            <person name="Zhao Q."/>
            <person name="Wortman J.R."/>
            <person name="Bidwell S.L."/>
            <person name="Alsmark U.C.M."/>
            <person name="Besteiro S."/>
            <person name="Sicheritz-Ponten T."/>
            <person name="Noel C.J."/>
            <person name="Dacks J.B."/>
            <person name="Foster P.G."/>
            <person name="Simillion C."/>
            <person name="Van de Peer Y."/>
            <person name="Miranda-Saavedra D."/>
            <person name="Barton G.J."/>
            <person name="Westrop G.D."/>
            <person name="Mueller S."/>
            <person name="Dessi D."/>
            <person name="Fiori P.L."/>
            <person name="Ren Q."/>
            <person name="Paulsen I."/>
            <person name="Zhang H."/>
            <person name="Bastida-Corcuera F.D."/>
            <person name="Simoes-Barbosa A."/>
            <person name="Brown M.T."/>
            <person name="Hayes R.D."/>
            <person name="Mukherjee M."/>
            <person name="Okumura C.Y."/>
            <person name="Schneider R."/>
            <person name="Smith A.J."/>
            <person name="Vanacova S."/>
            <person name="Villalvazo M."/>
            <person name="Haas B.J."/>
            <person name="Pertea M."/>
            <person name="Feldblyum T.V."/>
            <person name="Utterback T.R."/>
            <person name="Shu C.L."/>
            <person name="Osoegawa K."/>
            <person name="de Jong P.J."/>
            <person name="Hrdy I."/>
            <person name="Horvathova L."/>
            <person name="Zubacova Z."/>
            <person name="Dolezal P."/>
            <person name="Malik S.B."/>
            <person name="Logsdon J.M. Jr."/>
            <person name="Henze K."/>
            <person name="Gupta A."/>
            <person name="Wang C.C."/>
            <person name="Dunne R.L."/>
            <person name="Upcroft J.A."/>
            <person name="Upcroft P."/>
            <person name="White O."/>
            <person name="Salzberg S.L."/>
            <person name="Tang P."/>
            <person name="Chiu C.-H."/>
            <person name="Lee Y.-S."/>
            <person name="Embley T.M."/>
            <person name="Coombs G.H."/>
            <person name="Mottram J.C."/>
            <person name="Tachezy J."/>
            <person name="Fraser-Liggett C.M."/>
            <person name="Johnson P.J."/>
        </authorList>
    </citation>
    <scope>NUCLEOTIDE SEQUENCE [LARGE SCALE GENOMIC DNA]</scope>
    <source>
        <strain evidence="1">G3</strain>
    </source>
</reference>
<dbReference type="SMR" id="A2ET84"/>
<accession>A2ET84</accession>
<evidence type="ECO:0000313" key="2">
    <source>
        <dbReference type="Proteomes" id="UP000001542"/>
    </source>
</evidence>
<dbReference type="EMBL" id="DS113484">
    <property type="protein sequence ID" value="EAY04137.1"/>
    <property type="molecule type" value="Genomic_DNA"/>
</dbReference>
<proteinExistence type="predicted"/>
<keyword evidence="2" id="KW-1185">Reference proteome</keyword>
<dbReference type="AlphaFoldDB" id="A2ET84"/>
<sequence>MRHSLGSPINITTGFREMTFVRPCTTASSNFSLEEFLSTPVDVNHVNEPKKFNKKSSKSRHVKMLEIQPRPQSSYCATIGTTLMMHQAKAYDVIHQQETAKKRRNMEKHWKEEENFRNWKSQKMQNRLYGTRKQYGNWNKDNGLIEKIALERYEYYKQHPGNQLFNSFPNNSPLEASRRLDGSIISKV</sequence>
<dbReference type="Proteomes" id="UP000001542">
    <property type="component" value="Unassembled WGS sequence"/>
</dbReference>
<gene>
    <name evidence="1" type="ORF">TVAG_125770</name>
</gene>
<dbReference type="VEuPathDB" id="TrichDB:TVAGG3_0189850"/>
<dbReference type="InParanoid" id="A2ET84"/>
<dbReference type="KEGG" id="tva:4761987"/>